<evidence type="ECO:0000256" key="3">
    <source>
        <dbReference type="ARBA" id="ARBA00006958"/>
    </source>
</evidence>
<feature type="domain" description="DDE Tnp4" evidence="8">
    <location>
        <begin position="163"/>
        <end position="313"/>
    </location>
</feature>
<dbReference type="PANTHER" id="PTHR22930:SF289">
    <property type="entry name" value="DDE TNP4 DOMAIN-CONTAINING PROTEIN-RELATED"/>
    <property type="match status" value="1"/>
</dbReference>
<evidence type="ECO:0000313" key="10">
    <source>
        <dbReference type="RefSeq" id="XP_023949706.2"/>
    </source>
</evidence>
<evidence type="ECO:0000313" key="9">
    <source>
        <dbReference type="Proteomes" id="UP001652582"/>
    </source>
</evidence>
<evidence type="ECO:0000256" key="6">
    <source>
        <dbReference type="ARBA" id="ARBA00022801"/>
    </source>
</evidence>
<dbReference type="Proteomes" id="UP001652582">
    <property type="component" value="Chromosome 5"/>
</dbReference>
<proteinExistence type="inferred from homology"/>
<keyword evidence="6" id="KW-0378">Hydrolase</keyword>
<dbReference type="KEGG" id="bany:112054233"/>
<dbReference type="GO" id="GO:0004518">
    <property type="term" value="F:nuclease activity"/>
    <property type="evidence" value="ECO:0007669"/>
    <property type="project" value="UniProtKB-KW"/>
</dbReference>
<dbReference type="GO" id="GO:0005634">
    <property type="term" value="C:nucleus"/>
    <property type="evidence" value="ECO:0007669"/>
    <property type="project" value="UniProtKB-SubCell"/>
</dbReference>
<dbReference type="PANTHER" id="PTHR22930">
    <property type="match status" value="1"/>
</dbReference>
<comment type="subcellular location">
    <subcellularLocation>
        <location evidence="2">Nucleus</location>
    </subcellularLocation>
</comment>
<dbReference type="AlphaFoldDB" id="A0A6J1P131"/>
<name>A0A6J1P131_BICAN</name>
<evidence type="ECO:0000256" key="5">
    <source>
        <dbReference type="ARBA" id="ARBA00022723"/>
    </source>
</evidence>
<evidence type="ECO:0000256" key="7">
    <source>
        <dbReference type="ARBA" id="ARBA00023242"/>
    </source>
</evidence>
<keyword evidence="9" id="KW-1185">Reference proteome</keyword>
<protein>
    <submittedName>
        <fullName evidence="10">Nuclease HARBI1</fullName>
    </submittedName>
</protein>
<dbReference type="GeneID" id="112054233"/>
<accession>A0A6J1P131</accession>
<evidence type="ECO:0000256" key="4">
    <source>
        <dbReference type="ARBA" id="ARBA00022722"/>
    </source>
</evidence>
<keyword evidence="4" id="KW-0540">Nuclease</keyword>
<dbReference type="GO" id="GO:0016787">
    <property type="term" value="F:hydrolase activity"/>
    <property type="evidence" value="ECO:0007669"/>
    <property type="project" value="UniProtKB-KW"/>
</dbReference>
<comment type="cofactor">
    <cofactor evidence="1">
        <name>a divalent metal cation</name>
        <dbReference type="ChEBI" id="CHEBI:60240"/>
    </cofactor>
</comment>
<keyword evidence="5" id="KW-0479">Metal-binding</keyword>
<dbReference type="OrthoDB" id="2430314at2759"/>
<evidence type="ECO:0000256" key="2">
    <source>
        <dbReference type="ARBA" id="ARBA00004123"/>
    </source>
</evidence>
<gene>
    <name evidence="10" type="primary">LOC112054233</name>
</gene>
<reference evidence="10" key="1">
    <citation type="submission" date="2025-08" db="UniProtKB">
        <authorList>
            <consortium name="RefSeq"/>
        </authorList>
    </citation>
    <scope>IDENTIFICATION</scope>
</reference>
<evidence type="ECO:0000256" key="1">
    <source>
        <dbReference type="ARBA" id="ARBA00001968"/>
    </source>
</evidence>
<evidence type="ECO:0000259" key="8">
    <source>
        <dbReference type="Pfam" id="PF13359"/>
    </source>
</evidence>
<dbReference type="GO" id="GO:0046872">
    <property type="term" value="F:metal ion binding"/>
    <property type="evidence" value="ECO:0007669"/>
    <property type="project" value="UniProtKB-KW"/>
</dbReference>
<dbReference type="Pfam" id="PF13359">
    <property type="entry name" value="DDE_Tnp_4"/>
    <property type="match status" value="1"/>
</dbReference>
<comment type="similarity">
    <text evidence="3">Belongs to the HARBI1 family.</text>
</comment>
<dbReference type="InterPro" id="IPR045249">
    <property type="entry name" value="HARBI1-like"/>
</dbReference>
<dbReference type="RefSeq" id="XP_023949706.2">
    <property type="nucleotide sequence ID" value="XM_024093938.2"/>
</dbReference>
<sequence length="358" mass="40352">MDLENDLCFLNNITTDVDVVENRGRIISVPKRYIRDCVNPIEFYGDMEFRRRFRFDKESLIRHIMPLLNSHLTRDTKRGLPIPPLLCVLAALRFYATGCFQTVCGDLVSISQPTICRIVLRISKILCSHVRQAVKFPLPGPQSSAVHQSFYAIAGMPQVIGCIDGTHIPINNPGGPYAEVYRNRKSYFSVNVQVVGGPNLEIFDIVARWPGREHDSRIFNSSSVKIKLEEGLIQGILLGDSAYASEPYLLTPISNPTPNSPDERYNKAQIKTRNSVERLFGVWKKRFPCLQKTLGNKIKNVPTIIVACAVLHNVAIKYKDPEPPIIPQRIMPQPNETQNSTSVSGFAVRRGIILRHFS</sequence>
<keyword evidence="7" id="KW-0539">Nucleus</keyword>
<dbReference type="InterPro" id="IPR027806">
    <property type="entry name" value="HARBI1_dom"/>
</dbReference>
<organism evidence="9 10">
    <name type="scientific">Bicyclus anynana</name>
    <name type="common">Squinting bush brown butterfly</name>
    <dbReference type="NCBI Taxonomy" id="110368"/>
    <lineage>
        <taxon>Eukaryota</taxon>
        <taxon>Metazoa</taxon>
        <taxon>Ecdysozoa</taxon>
        <taxon>Arthropoda</taxon>
        <taxon>Hexapoda</taxon>
        <taxon>Insecta</taxon>
        <taxon>Pterygota</taxon>
        <taxon>Neoptera</taxon>
        <taxon>Endopterygota</taxon>
        <taxon>Lepidoptera</taxon>
        <taxon>Glossata</taxon>
        <taxon>Ditrysia</taxon>
        <taxon>Papilionoidea</taxon>
        <taxon>Nymphalidae</taxon>
        <taxon>Satyrinae</taxon>
        <taxon>Satyrini</taxon>
        <taxon>Mycalesina</taxon>
        <taxon>Bicyclus</taxon>
    </lineage>
</organism>